<dbReference type="SUPFAM" id="SSF51316">
    <property type="entry name" value="Mss4-like"/>
    <property type="match status" value="1"/>
</dbReference>
<keyword evidence="3" id="KW-0862">Zinc</keyword>
<dbReference type="AlphaFoldDB" id="A0A973W0A3"/>
<keyword evidence="7" id="KW-1185">Reference proteome</keyword>
<name>A0A973W0A3_9BRAD</name>
<proteinExistence type="inferred from homology"/>
<gene>
    <name evidence="5" type="ORF">HAP48_020240</name>
    <name evidence="6" type="ORF">WDK88_25380</name>
</gene>
<keyword evidence="2" id="KW-0479">Metal-binding</keyword>
<evidence type="ECO:0000313" key="6">
    <source>
        <dbReference type="EMBL" id="WXC76806.1"/>
    </source>
</evidence>
<dbReference type="GO" id="GO:0046872">
    <property type="term" value="F:metal ion binding"/>
    <property type="evidence" value="ECO:0007669"/>
    <property type="project" value="UniProtKB-KW"/>
</dbReference>
<organism evidence="5">
    <name type="scientific">Bradyrhizobium septentrionale</name>
    <dbReference type="NCBI Taxonomy" id="1404411"/>
    <lineage>
        <taxon>Bacteria</taxon>
        <taxon>Pseudomonadati</taxon>
        <taxon>Pseudomonadota</taxon>
        <taxon>Alphaproteobacteria</taxon>
        <taxon>Hyphomicrobiales</taxon>
        <taxon>Nitrobacteraceae</taxon>
        <taxon>Bradyrhizobium</taxon>
    </lineage>
</organism>
<dbReference type="RefSeq" id="WP_166204631.1">
    <property type="nucleotide sequence ID" value="NZ_CP088285.1"/>
</dbReference>
<reference evidence="6" key="3">
    <citation type="submission" date="2024-03" db="EMBL/GenBank/DDBJ databases">
        <authorList>
            <person name="Bromfield E.S.P."/>
            <person name="Cloutier S."/>
        </authorList>
    </citation>
    <scope>NUCLEOTIDE SEQUENCE</scope>
    <source>
        <strain evidence="6">5S5</strain>
    </source>
</reference>
<reference evidence="5" key="1">
    <citation type="submission" date="2020-06" db="EMBL/GenBank/DDBJ databases">
        <title>Whole Genome Sequence of Bradyrhizobium sp. Strain 1S1.</title>
        <authorList>
            <person name="Bromfield E.S.P."/>
            <person name="Cloutier S."/>
        </authorList>
    </citation>
    <scope>NUCLEOTIDE SEQUENCE [LARGE SCALE GENOMIC DNA]</scope>
    <source>
        <strain evidence="5">1S1</strain>
    </source>
</reference>
<dbReference type="InterPro" id="IPR006913">
    <property type="entry name" value="CENP-V/GFA"/>
</dbReference>
<comment type="similarity">
    <text evidence="1">Belongs to the Gfa family.</text>
</comment>
<reference evidence="6" key="2">
    <citation type="journal article" date="2021" name="Int. J. Syst. Evol. Microbiol.">
        <title>Bradyrhizobium septentrionale sp. nov. (sv. septentrionale) and Bradyrhizobium quebecense sp. nov. (sv. septentrionale) associated with legumes native to Canada possess rearranged symbiosis genes and numerous insertion sequences.</title>
        <authorList>
            <person name="Bromfield E.S.P."/>
            <person name="Cloutier S."/>
        </authorList>
    </citation>
    <scope>NUCLEOTIDE SEQUENCE</scope>
    <source>
        <strain evidence="6">5S5</strain>
    </source>
</reference>
<dbReference type="GO" id="GO:0016846">
    <property type="term" value="F:carbon-sulfur lyase activity"/>
    <property type="evidence" value="ECO:0007669"/>
    <property type="project" value="InterPro"/>
</dbReference>
<dbReference type="EMBL" id="CP147711">
    <property type="protein sequence ID" value="WXC76806.1"/>
    <property type="molecule type" value="Genomic_DNA"/>
</dbReference>
<evidence type="ECO:0000256" key="2">
    <source>
        <dbReference type="ARBA" id="ARBA00022723"/>
    </source>
</evidence>
<dbReference type="EMBL" id="JAAOLE020000001">
    <property type="protein sequence ID" value="NVI45247.1"/>
    <property type="molecule type" value="Genomic_DNA"/>
</dbReference>
<accession>A0A973W0A3</accession>
<evidence type="ECO:0000256" key="1">
    <source>
        <dbReference type="ARBA" id="ARBA00005495"/>
    </source>
</evidence>
<evidence type="ECO:0000256" key="3">
    <source>
        <dbReference type="ARBA" id="ARBA00022833"/>
    </source>
</evidence>
<dbReference type="Gene3D" id="3.90.1590.10">
    <property type="entry name" value="glutathione-dependent formaldehyde- activating enzyme (gfa)"/>
    <property type="match status" value="1"/>
</dbReference>
<evidence type="ECO:0000313" key="5">
    <source>
        <dbReference type="EMBL" id="NVI45247.1"/>
    </source>
</evidence>
<feature type="domain" description="CENP-V/GFA" evidence="4">
    <location>
        <begin position="7"/>
        <end position="38"/>
    </location>
</feature>
<evidence type="ECO:0000259" key="4">
    <source>
        <dbReference type="Pfam" id="PF04828"/>
    </source>
</evidence>
<evidence type="ECO:0000313" key="7">
    <source>
        <dbReference type="Proteomes" id="UP001432046"/>
    </source>
</evidence>
<dbReference type="InterPro" id="IPR011057">
    <property type="entry name" value="Mss4-like_sf"/>
</dbReference>
<sequence length="179" mass="19823">MTDERASASCRCGRVALEIAGSPILRGICYCASCQQAGRRHQAVSGADAVLAEDGGTDYVLYRKDRVRCSSGGELLEERRLKPESPTRRMVARCCNTAMFLDFTRGHWLTVYRGRLPGDIPPATMRMMTADRPEGVILPDDIANYPGHSGKFMLKLLGAWMAMGFRRPDVEGVPQVRRS</sequence>
<dbReference type="Pfam" id="PF04828">
    <property type="entry name" value="GFA"/>
    <property type="match status" value="1"/>
</dbReference>
<dbReference type="Proteomes" id="UP001432046">
    <property type="component" value="Chromosome"/>
</dbReference>
<protein>
    <recommendedName>
        <fullName evidence="4">CENP-V/GFA domain-containing protein</fullName>
    </recommendedName>
</protein>